<dbReference type="PROSITE" id="PS51718">
    <property type="entry name" value="G_DYNAMIN_2"/>
    <property type="match status" value="1"/>
</dbReference>
<dbReference type="EMBL" id="ML119119">
    <property type="protein sequence ID" value="RPB14081.1"/>
    <property type="molecule type" value="Genomic_DNA"/>
</dbReference>
<keyword evidence="1" id="KW-0547">Nucleotide-binding</keyword>
<dbReference type="InterPro" id="IPR030381">
    <property type="entry name" value="G_DYNAMIN_dom"/>
</dbReference>
<dbReference type="GO" id="GO:0016020">
    <property type="term" value="C:membrane"/>
    <property type="evidence" value="ECO:0007669"/>
    <property type="project" value="TreeGrafter"/>
</dbReference>
<dbReference type="GO" id="GO:0005739">
    <property type="term" value="C:mitochondrion"/>
    <property type="evidence" value="ECO:0007669"/>
    <property type="project" value="TreeGrafter"/>
</dbReference>
<dbReference type="SUPFAM" id="SSF52540">
    <property type="entry name" value="P-loop containing nucleoside triphosphate hydrolases"/>
    <property type="match status" value="1"/>
</dbReference>
<proteinExistence type="predicted"/>
<evidence type="ECO:0000256" key="2">
    <source>
        <dbReference type="ARBA" id="ARBA00023134"/>
    </source>
</evidence>
<dbReference type="PRINTS" id="PR00195">
    <property type="entry name" value="DYNAMIN"/>
</dbReference>
<dbReference type="InParanoid" id="A0A3N4L0I4"/>
<dbReference type="GO" id="GO:0003924">
    <property type="term" value="F:GTPase activity"/>
    <property type="evidence" value="ECO:0007669"/>
    <property type="project" value="InterPro"/>
</dbReference>
<dbReference type="OrthoDB" id="415706at2759"/>
<evidence type="ECO:0000259" key="4">
    <source>
        <dbReference type="PROSITE" id="PS51718"/>
    </source>
</evidence>
<evidence type="ECO:0000259" key="3">
    <source>
        <dbReference type="PROSITE" id="PS51388"/>
    </source>
</evidence>
<dbReference type="STRING" id="1392247.A0A3N4L0I4"/>
<dbReference type="Pfam" id="PF01031">
    <property type="entry name" value="Dynamin_M"/>
    <property type="match status" value="1"/>
</dbReference>
<sequence>MAKGWKETVSNFDNADRVKLLGVIDHLRELGISDDIPLPQLVVVGDQSSGKSSLLEGLTGLAFPIASDLCTRFATQIVLRRTPAEEATVKVTIIPGPEAQTNEHLRAYLSGFKHTSANSEFGADEFAGLLGSAAERMGLPKPGAEDVEDLDHRFSEHVLKVELSGPEHPHLSVVDVPGLFHNPTKYQTKEDAIIIRNLILSYITDRRTIIMAIMDGRNNLANQEVFRMAKAADPNGSRTVGVVTKCDALQPGEELGVIRILENSVEHLKHGWFGVKNRSAKDIKNKVTIEERHVNEENFFTTYPWSTLPKDRVGIKPLKAFLGKLLYEHIRNEFPALVRDIEARHAESIQELEDMGTPRQSASEQRVYLTKVVNEYQLAVNKALAGTYPSGLSSTHPLKLRMHAHAANTTFVERIANEGHTYQFMNANNVLDPNYKPRTSGGVYEWIRAWYKESRGAELPGTVNPAVVESLFRQQSAGWVQIANNHLMNMERIVTQFNDSLFRETVVDDRIRQNIVSHMQPLIMAGMEAAEEELARILRDEREGTLLTFNKIFETTLNTARLDRIIARMSTHAGAPSNLINGYASTIAGYAHLSLEDQAVYDIHDILKTFYKIAVERFTDNVVVQVIERHLLGSSGPVKRFSVEHVGGLLDSEVADIAGDDLALRNRRAEINSRIRRMHQAMDIAKKVNKG</sequence>
<dbReference type="GO" id="GO:0005525">
    <property type="term" value="F:GTP binding"/>
    <property type="evidence" value="ECO:0007669"/>
    <property type="project" value="InterPro"/>
</dbReference>
<evidence type="ECO:0000313" key="5">
    <source>
        <dbReference type="EMBL" id="RPB14081.1"/>
    </source>
</evidence>
<feature type="domain" description="Dynamin-type G" evidence="4">
    <location>
        <begin position="35"/>
        <end position="335"/>
    </location>
</feature>
<dbReference type="CDD" id="cd08771">
    <property type="entry name" value="DLP_1"/>
    <property type="match status" value="1"/>
</dbReference>
<dbReference type="PANTHER" id="PTHR11566">
    <property type="entry name" value="DYNAMIN"/>
    <property type="match status" value="1"/>
</dbReference>
<gene>
    <name evidence="5" type="ORF">P167DRAFT_552648</name>
</gene>
<dbReference type="GO" id="GO:0008017">
    <property type="term" value="F:microtubule binding"/>
    <property type="evidence" value="ECO:0007669"/>
    <property type="project" value="TreeGrafter"/>
</dbReference>
<organism evidence="5 6">
    <name type="scientific">Morchella conica CCBAS932</name>
    <dbReference type="NCBI Taxonomy" id="1392247"/>
    <lineage>
        <taxon>Eukaryota</taxon>
        <taxon>Fungi</taxon>
        <taxon>Dikarya</taxon>
        <taxon>Ascomycota</taxon>
        <taxon>Pezizomycotina</taxon>
        <taxon>Pezizomycetes</taxon>
        <taxon>Pezizales</taxon>
        <taxon>Morchellaceae</taxon>
        <taxon>Morchella</taxon>
    </lineage>
</organism>
<dbReference type="InterPro" id="IPR027417">
    <property type="entry name" value="P-loop_NTPase"/>
</dbReference>
<dbReference type="GO" id="GO:0016559">
    <property type="term" value="P:peroxisome fission"/>
    <property type="evidence" value="ECO:0007669"/>
    <property type="project" value="TreeGrafter"/>
</dbReference>
<dbReference type="GO" id="GO:0048312">
    <property type="term" value="P:intracellular distribution of mitochondria"/>
    <property type="evidence" value="ECO:0007669"/>
    <property type="project" value="TreeGrafter"/>
</dbReference>
<dbReference type="InterPro" id="IPR020850">
    <property type="entry name" value="GED_dom"/>
</dbReference>
<dbReference type="PROSITE" id="PS51388">
    <property type="entry name" value="GED"/>
    <property type="match status" value="1"/>
</dbReference>
<feature type="domain" description="GED" evidence="3">
    <location>
        <begin position="600"/>
        <end position="691"/>
    </location>
</feature>
<evidence type="ECO:0000313" key="6">
    <source>
        <dbReference type="Proteomes" id="UP000277580"/>
    </source>
</evidence>
<dbReference type="SMART" id="SM00053">
    <property type="entry name" value="DYNc"/>
    <property type="match status" value="1"/>
</dbReference>
<dbReference type="GO" id="GO:0006897">
    <property type="term" value="P:endocytosis"/>
    <property type="evidence" value="ECO:0007669"/>
    <property type="project" value="TreeGrafter"/>
</dbReference>
<evidence type="ECO:0000256" key="1">
    <source>
        <dbReference type="ARBA" id="ARBA00022741"/>
    </source>
</evidence>
<reference evidence="5 6" key="1">
    <citation type="journal article" date="2018" name="Nat. Ecol. Evol.">
        <title>Pezizomycetes genomes reveal the molecular basis of ectomycorrhizal truffle lifestyle.</title>
        <authorList>
            <person name="Murat C."/>
            <person name="Payen T."/>
            <person name="Noel B."/>
            <person name="Kuo A."/>
            <person name="Morin E."/>
            <person name="Chen J."/>
            <person name="Kohler A."/>
            <person name="Krizsan K."/>
            <person name="Balestrini R."/>
            <person name="Da Silva C."/>
            <person name="Montanini B."/>
            <person name="Hainaut M."/>
            <person name="Levati E."/>
            <person name="Barry K.W."/>
            <person name="Belfiori B."/>
            <person name="Cichocki N."/>
            <person name="Clum A."/>
            <person name="Dockter R.B."/>
            <person name="Fauchery L."/>
            <person name="Guy J."/>
            <person name="Iotti M."/>
            <person name="Le Tacon F."/>
            <person name="Lindquist E.A."/>
            <person name="Lipzen A."/>
            <person name="Malagnac F."/>
            <person name="Mello A."/>
            <person name="Molinier V."/>
            <person name="Miyauchi S."/>
            <person name="Poulain J."/>
            <person name="Riccioni C."/>
            <person name="Rubini A."/>
            <person name="Sitrit Y."/>
            <person name="Splivallo R."/>
            <person name="Traeger S."/>
            <person name="Wang M."/>
            <person name="Zifcakova L."/>
            <person name="Wipf D."/>
            <person name="Zambonelli A."/>
            <person name="Paolocci F."/>
            <person name="Nowrousian M."/>
            <person name="Ottonello S."/>
            <person name="Baldrian P."/>
            <person name="Spatafora J.W."/>
            <person name="Henrissat B."/>
            <person name="Nagy L.G."/>
            <person name="Aury J.M."/>
            <person name="Wincker P."/>
            <person name="Grigoriev I.V."/>
            <person name="Bonfante P."/>
            <person name="Martin F.M."/>
        </authorList>
    </citation>
    <scope>NUCLEOTIDE SEQUENCE [LARGE SCALE GENOMIC DNA]</scope>
    <source>
        <strain evidence="5 6">CCBAS932</strain>
    </source>
</reference>
<dbReference type="Proteomes" id="UP000277580">
    <property type="component" value="Unassembled WGS sequence"/>
</dbReference>
<dbReference type="InterPro" id="IPR000375">
    <property type="entry name" value="Dynamin_stalk"/>
</dbReference>
<keyword evidence="2" id="KW-0342">GTP-binding</keyword>
<dbReference type="Gene3D" id="3.40.50.300">
    <property type="entry name" value="P-loop containing nucleotide triphosphate hydrolases"/>
    <property type="match status" value="1"/>
</dbReference>
<name>A0A3N4L0I4_9PEZI</name>
<dbReference type="PANTHER" id="PTHR11566:SF21">
    <property type="entry name" value="DYNAMIN RELATED PROTEIN 1, ISOFORM A"/>
    <property type="match status" value="1"/>
</dbReference>
<dbReference type="Pfam" id="PF00350">
    <property type="entry name" value="Dynamin_N"/>
    <property type="match status" value="1"/>
</dbReference>
<dbReference type="Gene3D" id="1.20.120.1240">
    <property type="entry name" value="Dynamin, middle domain"/>
    <property type="match status" value="1"/>
</dbReference>
<protein>
    <submittedName>
        <fullName evidence="5">P-loop containing nucleoside triphosphate hydrolase protein</fullName>
    </submittedName>
</protein>
<dbReference type="InterPro" id="IPR045063">
    <property type="entry name" value="Dynamin_N"/>
</dbReference>
<keyword evidence="5" id="KW-0378">Hydrolase</keyword>
<dbReference type="InterPro" id="IPR022812">
    <property type="entry name" value="Dynamin"/>
</dbReference>
<dbReference type="AlphaFoldDB" id="A0A3N4L0I4"/>
<dbReference type="GO" id="GO:0005874">
    <property type="term" value="C:microtubule"/>
    <property type="evidence" value="ECO:0007669"/>
    <property type="project" value="TreeGrafter"/>
</dbReference>
<dbReference type="GO" id="GO:0000266">
    <property type="term" value="P:mitochondrial fission"/>
    <property type="evidence" value="ECO:0007669"/>
    <property type="project" value="TreeGrafter"/>
</dbReference>
<keyword evidence="6" id="KW-1185">Reference proteome</keyword>
<accession>A0A3N4L0I4</accession>
<dbReference type="InterPro" id="IPR001401">
    <property type="entry name" value="Dynamin_GTPase"/>
</dbReference>